<dbReference type="PRINTS" id="PR00719">
    <property type="entry name" value="LMWPTPASE"/>
</dbReference>
<name>L0GU91_9GAMM</name>
<dbReference type="EMBL" id="CP003051">
    <property type="protein sequence ID" value="AGA89382.1"/>
    <property type="molecule type" value="Genomic_DNA"/>
</dbReference>
<evidence type="ECO:0000259" key="6">
    <source>
        <dbReference type="SMART" id="SM00226"/>
    </source>
</evidence>
<feature type="active site" evidence="5">
    <location>
        <position position="19"/>
    </location>
</feature>
<dbReference type="CDD" id="cd16343">
    <property type="entry name" value="LMWPTP"/>
    <property type="match status" value="1"/>
</dbReference>
<accession>L0GU91</accession>
<dbReference type="PATRIC" id="fig|765912.4.peg.513"/>
<keyword evidence="4" id="KW-0904">Protein phosphatase</keyword>
<dbReference type="STRING" id="765912.Thimo_0530"/>
<dbReference type="KEGG" id="tmb:Thimo_0530"/>
<keyword evidence="8" id="KW-1185">Reference proteome</keyword>
<protein>
    <recommendedName>
        <fullName evidence="2">protein-tyrosine-phosphatase</fullName>
        <ecNumber evidence="2">3.1.3.48</ecNumber>
    </recommendedName>
</protein>
<dbReference type="OrthoDB" id="9784339at2"/>
<feature type="active site" description="Proton donor" evidence="5">
    <location>
        <position position="130"/>
    </location>
</feature>
<feature type="domain" description="Phosphotyrosine protein phosphatase I" evidence="6">
    <location>
        <begin position="7"/>
        <end position="156"/>
    </location>
</feature>
<dbReference type="HOGENOM" id="CLU_071415_2_2_6"/>
<dbReference type="PANTHER" id="PTHR11717">
    <property type="entry name" value="LOW MOLECULAR WEIGHT PROTEIN TYROSINE PHOSPHATASE"/>
    <property type="match status" value="1"/>
</dbReference>
<dbReference type="AlphaFoldDB" id="L0GU91"/>
<dbReference type="Pfam" id="PF01451">
    <property type="entry name" value="LMWPc"/>
    <property type="match status" value="1"/>
</dbReference>
<dbReference type="Gene3D" id="3.40.50.2300">
    <property type="match status" value="1"/>
</dbReference>
<dbReference type="InterPro" id="IPR050438">
    <property type="entry name" value="LMW_PTPase"/>
</dbReference>
<dbReference type="Proteomes" id="UP000010816">
    <property type="component" value="Chromosome"/>
</dbReference>
<evidence type="ECO:0000313" key="8">
    <source>
        <dbReference type="Proteomes" id="UP000010816"/>
    </source>
</evidence>
<keyword evidence="3" id="KW-0378">Hydrolase</keyword>
<evidence type="ECO:0000256" key="5">
    <source>
        <dbReference type="PIRSR" id="PIRSR617867-1"/>
    </source>
</evidence>
<evidence type="ECO:0000256" key="3">
    <source>
        <dbReference type="ARBA" id="ARBA00022801"/>
    </source>
</evidence>
<dbReference type="SMART" id="SM00226">
    <property type="entry name" value="LMWPc"/>
    <property type="match status" value="1"/>
</dbReference>
<dbReference type="EC" id="3.1.3.48" evidence="2"/>
<dbReference type="GO" id="GO:0004725">
    <property type="term" value="F:protein tyrosine phosphatase activity"/>
    <property type="evidence" value="ECO:0007669"/>
    <property type="project" value="UniProtKB-EC"/>
</dbReference>
<dbReference type="eggNOG" id="COG0394">
    <property type="taxonomic scope" value="Bacteria"/>
</dbReference>
<dbReference type="SUPFAM" id="SSF52788">
    <property type="entry name" value="Phosphotyrosine protein phosphatases I"/>
    <property type="match status" value="1"/>
</dbReference>
<dbReference type="InterPro" id="IPR036196">
    <property type="entry name" value="Ptyr_pPase_sf"/>
</dbReference>
<evidence type="ECO:0000256" key="4">
    <source>
        <dbReference type="ARBA" id="ARBA00022912"/>
    </source>
</evidence>
<organism evidence="7 8">
    <name type="scientific">Thioflavicoccus mobilis 8321</name>
    <dbReference type="NCBI Taxonomy" id="765912"/>
    <lineage>
        <taxon>Bacteria</taxon>
        <taxon>Pseudomonadati</taxon>
        <taxon>Pseudomonadota</taxon>
        <taxon>Gammaproteobacteria</taxon>
        <taxon>Chromatiales</taxon>
        <taxon>Chromatiaceae</taxon>
        <taxon>Thioflavicoccus</taxon>
    </lineage>
</organism>
<dbReference type="RefSeq" id="WP_015279530.1">
    <property type="nucleotide sequence ID" value="NC_019940.1"/>
</dbReference>
<evidence type="ECO:0000313" key="7">
    <source>
        <dbReference type="EMBL" id="AGA89382.1"/>
    </source>
</evidence>
<feature type="active site" description="Nucleophile" evidence="5">
    <location>
        <position position="13"/>
    </location>
</feature>
<dbReference type="InterPro" id="IPR023485">
    <property type="entry name" value="Ptyr_pPase"/>
</dbReference>
<dbReference type="FunFam" id="3.40.50.2300:FF:000113">
    <property type="entry name" value="Low molecular weight protein-tyrosine-phosphatase"/>
    <property type="match status" value="1"/>
</dbReference>
<gene>
    <name evidence="7" type="ORF">Thimo_0530</name>
</gene>
<evidence type="ECO:0000256" key="2">
    <source>
        <dbReference type="ARBA" id="ARBA00013064"/>
    </source>
</evidence>
<dbReference type="PANTHER" id="PTHR11717:SF7">
    <property type="entry name" value="LOW MOLECULAR WEIGHT PHOSPHOTYROSINE PROTEIN PHOSPHATASE"/>
    <property type="match status" value="1"/>
</dbReference>
<comment type="similarity">
    <text evidence="1">Belongs to the low molecular weight phosphotyrosine protein phosphatase family.</text>
</comment>
<dbReference type="InterPro" id="IPR017867">
    <property type="entry name" value="Tyr_phospatase_low_mol_wt"/>
</dbReference>
<reference evidence="7 8" key="1">
    <citation type="submission" date="2011-09" db="EMBL/GenBank/DDBJ databases">
        <title>Complete sequence of chromosome of Thioflavicoccus mobilis 8321.</title>
        <authorList>
            <consortium name="US DOE Joint Genome Institute"/>
            <person name="Lucas S."/>
            <person name="Han J."/>
            <person name="Lapidus A."/>
            <person name="Cheng J.-F."/>
            <person name="Goodwin L."/>
            <person name="Pitluck S."/>
            <person name="Peters L."/>
            <person name="Ovchinnikova G."/>
            <person name="Lu M."/>
            <person name="Detter J.C."/>
            <person name="Han C."/>
            <person name="Tapia R."/>
            <person name="Land M."/>
            <person name="Hauser L."/>
            <person name="Kyrpides N."/>
            <person name="Ivanova N."/>
            <person name="Pagani I."/>
            <person name="Vogl K."/>
            <person name="Liu Z."/>
            <person name="Imhoff J."/>
            <person name="Thiel V."/>
            <person name="Frigaard N.-U."/>
            <person name="Bryant D."/>
            <person name="Woyke T."/>
        </authorList>
    </citation>
    <scope>NUCLEOTIDE SEQUENCE [LARGE SCALE GENOMIC DNA]</scope>
    <source>
        <strain evidence="7 8">8321</strain>
    </source>
</reference>
<sequence length="167" mass="18635">MNDSQRIKVLFVCMGNICRSPTAQGVFGKVVREAGFAERILIDSAGTHAYHVGEPPDPRAQKTARARGIDLGDLRARRALAEDFRAFDYVLAMDQDNYAHLARICPRGMEGKLRLFMEFAPELRIREVPDPYYGGGDGFERVFDMVEAAAEGLLAEIRRRYPEVAGG</sequence>
<evidence type="ECO:0000256" key="1">
    <source>
        <dbReference type="ARBA" id="ARBA00011063"/>
    </source>
</evidence>
<proteinExistence type="inferred from homology"/>